<dbReference type="SUPFAM" id="SSF69118">
    <property type="entry name" value="AhpD-like"/>
    <property type="match status" value="1"/>
</dbReference>
<feature type="domain" description="Carboxymuconolactone decarboxylase-like" evidence="1">
    <location>
        <begin position="21"/>
        <end position="87"/>
    </location>
</feature>
<dbReference type="Gene3D" id="1.20.1290.10">
    <property type="entry name" value="AhpD-like"/>
    <property type="match status" value="1"/>
</dbReference>
<keyword evidence="2" id="KW-0560">Oxidoreductase</keyword>
<comment type="caution">
    <text evidence="2">The sequence shown here is derived from an EMBL/GenBank/DDBJ whole genome shotgun (WGS) entry which is preliminary data.</text>
</comment>
<reference evidence="2 3" key="1">
    <citation type="submission" date="2020-07" db="EMBL/GenBank/DDBJ databases">
        <title>Sequencing the genomes of 1000 actinobacteria strains.</title>
        <authorList>
            <person name="Klenk H.-P."/>
        </authorList>
    </citation>
    <scope>NUCLEOTIDE SEQUENCE [LARGE SCALE GENOMIC DNA]</scope>
    <source>
        <strain evidence="2 3">CXB654</strain>
    </source>
</reference>
<dbReference type="EMBL" id="JACCCC010000001">
    <property type="protein sequence ID" value="NYE45473.1"/>
    <property type="molecule type" value="Genomic_DNA"/>
</dbReference>
<dbReference type="Pfam" id="PF02627">
    <property type="entry name" value="CMD"/>
    <property type="match status" value="1"/>
</dbReference>
<dbReference type="PANTHER" id="PTHR35446">
    <property type="entry name" value="SI:CH211-175M2.5"/>
    <property type="match status" value="1"/>
</dbReference>
<dbReference type="InterPro" id="IPR004675">
    <property type="entry name" value="AhpD_core"/>
</dbReference>
<dbReference type="NCBIfam" id="TIGR00778">
    <property type="entry name" value="ahpD_dom"/>
    <property type="match status" value="1"/>
</dbReference>
<dbReference type="NCBIfam" id="TIGR01926">
    <property type="entry name" value="peroxid_rel"/>
    <property type="match status" value="1"/>
</dbReference>
<dbReference type="InterPro" id="IPR010195">
    <property type="entry name" value="Uncharacterised_peroxidase-rel"/>
</dbReference>
<organism evidence="2 3">
    <name type="scientific">Spinactinospora alkalitolerans</name>
    <dbReference type="NCBI Taxonomy" id="687207"/>
    <lineage>
        <taxon>Bacteria</taxon>
        <taxon>Bacillati</taxon>
        <taxon>Actinomycetota</taxon>
        <taxon>Actinomycetes</taxon>
        <taxon>Streptosporangiales</taxon>
        <taxon>Nocardiopsidaceae</taxon>
        <taxon>Spinactinospora</taxon>
    </lineage>
</organism>
<dbReference type="Proteomes" id="UP000589036">
    <property type="component" value="Unassembled WGS sequence"/>
</dbReference>
<dbReference type="GO" id="GO:0051920">
    <property type="term" value="F:peroxiredoxin activity"/>
    <property type="evidence" value="ECO:0007669"/>
    <property type="project" value="InterPro"/>
</dbReference>
<keyword evidence="2" id="KW-0575">Peroxidase</keyword>
<sequence length="193" mass="20437">MTYLRSLPHDAALPHVLRAFPDTSAPLLDYHQALLRGPSPFSVAQRELIAAYVSGLNACTYCHGVHTATAHAFGVEEGLLSELLADIDTAEVEAPMRPVLHYARKLTLTPSRITPTDAEDVYAAGWDEHALHDAVSVCALFNFMNRLVEGLGVTAGDSYFTAAATRLSGESGYAGVASATATNHGTAADTAPE</sequence>
<name>A0A852TRY5_9ACTN</name>
<evidence type="ECO:0000259" key="1">
    <source>
        <dbReference type="Pfam" id="PF02627"/>
    </source>
</evidence>
<gene>
    <name evidence="2" type="ORF">HDA32_000593</name>
</gene>
<proteinExistence type="predicted"/>
<evidence type="ECO:0000313" key="3">
    <source>
        <dbReference type="Proteomes" id="UP000589036"/>
    </source>
</evidence>
<evidence type="ECO:0000313" key="2">
    <source>
        <dbReference type="EMBL" id="NYE45473.1"/>
    </source>
</evidence>
<dbReference type="PANTHER" id="PTHR35446:SF2">
    <property type="entry name" value="CARBOXYMUCONOLACTONE DECARBOXYLASE-LIKE DOMAIN-CONTAINING PROTEIN"/>
    <property type="match status" value="1"/>
</dbReference>
<dbReference type="InterPro" id="IPR029032">
    <property type="entry name" value="AhpD-like"/>
</dbReference>
<accession>A0A852TRY5</accession>
<dbReference type="InterPro" id="IPR003779">
    <property type="entry name" value="CMD-like"/>
</dbReference>
<dbReference type="RefSeq" id="WP_179641687.1">
    <property type="nucleotide sequence ID" value="NZ_BAAAYY010000007.1"/>
</dbReference>
<protein>
    <submittedName>
        <fullName evidence="2">Putative peroxidase-related enzyme</fullName>
    </submittedName>
</protein>
<keyword evidence="3" id="KW-1185">Reference proteome</keyword>
<dbReference type="AlphaFoldDB" id="A0A852TRY5"/>